<gene>
    <name evidence="1" type="ORF">FRX31_024515</name>
</gene>
<sequence length="57" mass="6452">ETGRRLYYNSQQFHLLLHETGQRLYIPAIDLNKLTSLAKLEDGGSNFPVSWSGMIDG</sequence>
<name>A0A7J6VL93_THATH</name>
<keyword evidence="2" id="KW-1185">Reference proteome</keyword>
<protein>
    <submittedName>
        <fullName evidence="1">Uncharacterized protein</fullName>
    </submittedName>
</protein>
<accession>A0A7J6VL93</accession>
<comment type="caution">
    <text evidence="1">The sequence shown here is derived from an EMBL/GenBank/DDBJ whole genome shotgun (WGS) entry which is preliminary data.</text>
</comment>
<reference evidence="1 2" key="1">
    <citation type="submission" date="2020-06" db="EMBL/GenBank/DDBJ databases">
        <title>Transcriptomic and genomic resources for Thalictrum thalictroides and T. hernandezii: Facilitating candidate gene discovery in an emerging model plant lineage.</title>
        <authorList>
            <person name="Arias T."/>
            <person name="Riano-Pachon D.M."/>
            <person name="Di Stilio V.S."/>
        </authorList>
    </citation>
    <scope>NUCLEOTIDE SEQUENCE [LARGE SCALE GENOMIC DNA]</scope>
    <source>
        <strain evidence="2">cv. WT478/WT964</strain>
        <tissue evidence="1">Leaves</tissue>
    </source>
</reference>
<feature type="non-terminal residue" evidence="1">
    <location>
        <position position="1"/>
    </location>
</feature>
<organism evidence="1 2">
    <name type="scientific">Thalictrum thalictroides</name>
    <name type="common">Rue-anemone</name>
    <name type="synonym">Anemone thalictroides</name>
    <dbReference type="NCBI Taxonomy" id="46969"/>
    <lineage>
        <taxon>Eukaryota</taxon>
        <taxon>Viridiplantae</taxon>
        <taxon>Streptophyta</taxon>
        <taxon>Embryophyta</taxon>
        <taxon>Tracheophyta</taxon>
        <taxon>Spermatophyta</taxon>
        <taxon>Magnoliopsida</taxon>
        <taxon>Ranunculales</taxon>
        <taxon>Ranunculaceae</taxon>
        <taxon>Thalictroideae</taxon>
        <taxon>Thalictrum</taxon>
    </lineage>
</organism>
<evidence type="ECO:0000313" key="1">
    <source>
        <dbReference type="EMBL" id="KAF5185899.1"/>
    </source>
</evidence>
<dbReference type="AlphaFoldDB" id="A0A7J6VL93"/>
<evidence type="ECO:0000313" key="2">
    <source>
        <dbReference type="Proteomes" id="UP000554482"/>
    </source>
</evidence>
<dbReference type="EMBL" id="JABWDY010030087">
    <property type="protein sequence ID" value="KAF5185899.1"/>
    <property type="molecule type" value="Genomic_DNA"/>
</dbReference>
<proteinExistence type="predicted"/>
<dbReference type="Proteomes" id="UP000554482">
    <property type="component" value="Unassembled WGS sequence"/>
</dbReference>